<dbReference type="Pfam" id="PF13419">
    <property type="entry name" value="HAD_2"/>
    <property type="match status" value="1"/>
</dbReference>
<dbReference type="GO" id="GO:0005829">
    <property type="term" value="C:cytosol"/>
    <property type="evidence" value="ECO:0007669"/>
    <property type="project" value="TreeGrafter"/>
</dbReference>
<proteinExistence type="predicted"/>
<organism evidence="1 2">
    <name type="scientific">Lacticaseibacillus thailandensis DSM 22698 = JCM 13996</name>
    <dbReference type="NCBI Taxonomy" id="1423810"/>
    <lineage>
        <taxon>Bacteria</taxon>
        <taxon>Bacillati</taxon>
        <taxon>Bacillota</taxon>
        <taxon>Bacilli</taxon>
        <taxon>Lactobacillales</taxon>
        <taxon>Lactobacillaceae</taxon>
        <taxon>Lacticaseibacillus</taxon>
    </lineage>
</organism>
<dbReference type="GO" id="GO:0008967">
    <property type="term" value="F:phosphoglycolate phosphatase activity"/>
    <property type="evidence" value="ECO:0007669"/>
    <property type="project" value="TreeGrafter"/>
</dbReference>
<dbReference type="Proteomes" id="UP000051789">
    <property type="component" value="Unassembled WGS sequence"/>
</dbReference>
<dbReference type="SUPFAM" id="SSF56784">
    <property type="entry name" value="HAD-like"/>
    <property type="match status" value="1"/>
</dbReference>
<dbReference type="Gene3D" id="1.10.150.240">
    <property type="entry name" value="Putative phosphatase, domain 2"/>
    <property type="match status" value="1"/>
</dbReference>
<name>A0A0R2CA98_9LACO</name>
<evidence type="ECO:0000313" key="1">
    <source>
        <dbReference type="EMBL" id="KRM88309.1"/>
    </source>
</evidence>
<sequence length="217" mass="24079">MHIMYATILFDIDGTIIDTEDVIIGALQDALVQTIGMHKTHDELLYSLGIPSDQTLKALDLTATEQKQVDKVWTELTADRQTQVHVFANMRRTLAHLQHRGIMMGIITAKTASELEHEFTWFGLNDYFDTIVTYSPDIAPKPAPDPLLRALAELPADHGRTLYIGDTVTDMQSAKAAHVDFAVATWGAHNLAGFTDADHFLTRPESILDLADMTAHV</sequence>
<dbReference type="EMBL" id="AYZK01000001">
    <property type="protein sequence ID" value="KRM88309.1"/>
    <property type="molecule type" value="Genomic_DNA"/>
</dbReference>
<evidence type="ECO:0000313" key="2">
    <source>
        <dbReference type="Proteomes" id="UP000051789"/>
    </source>
</evidence>
<dbReference type="PANTHER" id="PTHR43434">
    <property type="entry name" value="PHOSPHOGLYCOLATE PHOSPHATASE"/>
    <property type="match status" value="1"/>
</dbReference>
<dbReference type="PATRIC" id="fig|1423810.4.peg.619"/>
<protein>
    <submittedName>
        <fullName evidence="1">Inorganic diphosphatase</fullName>
    </submittedName>
</protein>
<keyword evidence="2" id="KW-1185">Reference proteome</keyword>
<dbReference type="InterPro" id="IPR050155">
    <property type="entry name" value="HAD-like_hydrolase_sf"/>
</dbReference>
<dbReference type="InterPro" id="IPR036412">
    <property type="entry name" value="HAD-like_sf"/>
</dbReference>
<dbReference type="InterPro" id="IPR041492">
    <property type="entry name" value="HAD_2"/>
</dbReference>
<dbReference type="STRING" id="1423810.FD19_GL000603"/>
<gene>
    <name evidence="1" type="ORF">FD19_GL000603</name>
</gene>
<accession>A0A0R2CA98</accession>
<dbReference type="GO" id="GO:0006281">
    <property type="term" value="P:DNA repair"/>
    <property type="evidence" value="ECO:0007669"/>
    <property type="project" value="TreeGrafter"/>
</dbReference>
<dbReference type="InterPro" id="IPR023198">
    <property type="entry name" value="PGP-like_dom2"/>
</dbReference>
<dbReference type="InterPro" id="IPR023214">
    <property type="entry name" value="HAD_sf"/>
</dbReference>
<dbReference type="Gene3D" id="3.40.50.1000">
    <property type="entry name" value="HAD superfamily/HAD-like"/>
    <property type="match status" value="1"/>
</dbReference>
<dbReference type="SFLD" id="SFLDG01129">
    <property type="entry name" value="C1.5:_HAD__Beta-PGM__Phosphata"/>
    <property type="match status" value="1"/>
</dbReference>
<dbReference type="AlphaFoldDB" id="A0A0R2CA98"/>
<dbReference type="SFLD" id="SFLDS00003">
    <property type="entry name" value="Haloacid_Dehalogenase"/>
    <property type="match status" value="1"/>
</dbReference>
<reference evidence="1 2" key="1">
    <citation type="journal article" date="2015" name="Genome Announc.">
        <title>Expanding the biotechnology potential of lactobacilli through comparative genomics of 213 strains and associated genera.</title>
        <authorList>
            <person name="Sun Z."/>
            <person name="Harris H.M."/>
            <person name="McCann A."/>
            <person name="Guo C."/>
            <person name="Argimon S."/>
            <person name="Zhang W."/>
            <person name="Yang X."/>
            <person name="Jeffery I.B."/>
            <person name="Cooney J.C."/>
            <person name="Kagawa T.F."/>
            <person name="Liu W."/>
            <person name="Song Y."/>
            <person name="Salvetti E."/>
            <person name="Wrobel A."/>
            <person name="Rasinkangas P."/>
            <person name="Parkhill J."/>
            <person name="Rea M.C."/>
            <person name="O'Sullivan O."/>
            <person name="Ritari J."/>
            <person name="Douillard F.P."/>
            <person name="Paul Ross R."/>
            <person name="Yang R."/>
            <person name="Briner A.E."/>
            <person name="Felis G.E."/>
            <person name="de Vos W.M."/>
            <person name="Barrangou R."/>
            <person name="Klaenhammer T.R."/>
            <person name="Caufield P.W."/>
            <person name="Cui Y."/>
            <person name="Zhang H."/>
            <person name="O'Toole P.W."/>
        </authorList>
    </citation>
    <scope>NUCLEOTIDE SEQUENCE [LARGE SCALE GENOMIC DNA]</scope>
    <source>
        <strain evidence="1 2">DSM 22698</strain>
    </source>
</reference>
<dbReference type="PANTHER" id="PTHR43434:SF26">
    <property type="entry name" value="PYROPHOSPHATASE PPAX"/>
    <property type="match status" value="1"/>
</dbReference>
<comment type="caution">
    <text evidence="1">The sequence shown here is derived from an EMBL/GenBank/DDBJ whole genome shotgun (WGS) entry which is preliminary data.</text>
</comment>
<dbReference type="InterPro" id="IPR006439">
    <property type="entry name" value="HAD-SF_hydro_IA"/>
</dbReference>
<dbReference type="NCBIfam" id="TIGR01549">
    <property type="entry name" value="HAD-SF-IA-v1"/>
    <property type="match status" value="1"/>
</dbReference>